<dbReference type="Proteomes" id="UP000639396">
    <property type="component" value="Unassembled WGS sequence"/>
</dbReference>
<dbReference type="InterPro" id="IPR011037">
    <property type="entry name" value="Pyrv_Knase-like_insert_dom_sf"/>
</dbReference>
<dbReference type="Pfam" id="PF03475">
    <property type="entry name" value="YiiM_3-alpha"/>
    <property type="match status" value="1"/>
</dbReference>
<dbReference type="GO" id="GO:0030151">
    <property type="term" value="F:molybdenum ion binding"/>
    <property type="evidence" value="ECO:0007669"/>
    <property type="project" value="InterPro"/>
</dbReference>
<name>A0A927H1K4_9BACL</name>
<dbReference type="PROSITE" id="PS51340">
    <property type="entry name" value="MOSC"/>
    <property type="match status" value="1"/>
</dbReference>
<protein>
    <submittedName>
        <fullName evidence="2">MOSC domain-containing protein</fullName>
    </submittedName>
</protein>
<dbReference type="InterPro" id="IPR005302">
    <property type="entry name" value="MoCF_Sase_C"/>
</dbReference>
<gene>
    <name evidence="2" type="ORF">IDH45_23055</name>
</gene>
<evidence type="ECO:0000259" key="1">
    <source>
        <dbReference type="PROSITE" id="PS51340"/>
    </source>
</evidence>
<dbReference type="PANTHER" id="PTHR30212:SF4">
    <property type="entry name" value="MOSC DOMAIN-CONTAINING PROTEIN"/>
    <property type="match status" value="1"/>
</dbReference>
<dbReference type="RefSeq" id="WP_190930481.1">
    <property type="nucleotide sequence ID" value="NZ_JACXJA010000034.1"/>
</dbReference>
<accession>A0A927H1K4</accession>
<dbReference type="EMBL" id="JACXJA010000034">
    <property type="protein sequence ID" value="MBD2864860.1"/>
    <property type="molecule type" value="Genomic_DNA"/>
</dbReference>
<evidence type="ECO:0000313" key="2">
    <source>
        <dbReference type="EMBL" id="MBD2864860.1"/>
    </source>
</evidence>
<reference evidence="2" key="1">
    <citation type="submission" date="2020-09" db="EMBL/GenBank/DDBJ databases">
        <title>A novel bacterium of genus Paenibacillus, isolated from South China Sea.</title>
        <authorList>
            <person name="Huang H."/>
            <person name="Mo K."/>
            <person name="Hu Y."/>
        </authorList>
    </citation>
    <scope>NUCLEOTIDE SEQUENCE</scope>
    <source>
        <strain evidence="2">IB182363</strain>
    </source>
</reference>
<sequence length="227" mass="25227">MDIRIVSLNVGKPQSFIYKGAAVETGIFKQPAEQGPVLLTATNFAGDGQADLVHHGGPDKAVCVYPFEHYAYWERELNRTMNYGAFGENLTVLGMTEDRVCIGDIYTSGEVRLQVTQPRQPCHKLAKKYDIPDLALRVQHTGYTGFYCRVLTPGLFDRSAPLTLERRHPLGITVQYANTIKHHDKINLDGIAALLAVEELSGNWRASFEKRIAGTEPSEGERLNGKP</sequence>
<organism evidence="2 3">
    <name type="scientific">Paenibacillus oceani</name>
    <dbReference type="NCBI Taxonomy" id="2772510"/>
    <lineage>
        <taxon>Bacteria</taxon>
        <taxon>Bacillati</taxon>
        <taxon>Bacillota</taxon>
        <taxon>Bacilli</taxon>
        <taxon>Bacillales</taxon>
        <taxon>Paenibacillaceae</taxon>
        <taxon>Paenibacillus</taxon>
    </lineage>
</organism>
<dbReference type="InterPro" id="IPR052353">
    <property type="entry name" value="Benzoxazolinone_Detox_Enz"/>
</dbReference>
<comment type="caution">
    <text evidence="2">The sequence shown here is derived from an EMBL/GenBank/DDBJ whole genome shotgun (WGS) entry which is preliminary data.</text>
</comment>
<dbReference type="AlphaFoldDB" id="A0A927H1K4"/>
<feature type="domain" description="MOSC" evidence="1">
    <location>
        <begin position="29"/>
        <end position="165"/>
    </location>
</feature>
<dbReference type="Pfam" id="PF03473">
    <property type="entry name" value="MOSC"/>
    <property type="match status" value="1"/>
</dbReference>
<evidence type="ECO:0000313" key="3">
    <source>
        <dbReference type="Proteomes" id="UP000639396"/>
    </source>
</evidence>
<dbReference type="GO" id="GO:0030170">
    <property type="term" value="F:pyridoxal phosphate binding"/>
    <property type="evidence" value="ECO:0007669"/>
    <property type="project" value="InterPro"/>
</dbReference>
<dbReference type="PANTHER" id="PTHR30212">
    <property type="entry name" value="PROTEIN YIIM"/>
    <property type="match status" value="1"/>
</dbReference>
<proteinExistence type="predicted"/>
<dbReference type="GO" id="GO:0003824">
    <property type="term" value="F:catalytic activity"/>
    <property type="evidence" value="ECO:0007669"/>
    <property type="project" value="InterPro"/>
</dbReference>
<keyword evidence="3" id="KW-1185">Reference proteome</keyword>
<dbReference type="InterPro" id="IPR005163">
    <property type="entry name" value="Tri_helical_YiiM-like"/>
</dbReference>
<dbReference type="SUPFAM" id="SSF50800">
    <property type="entry name" value="PK beta-barrel domain-like"/>
    <property type="match status" value="1"/>
</dbReference>
<dbReference type="Gene3D" id="2.40.33.20">
    <property type="entry name" value="PK beta-barrel domain-like"/>
    <property type="match status" value="1"/>
</dbReference>